<dbReference type="InterPro" id="IPR051829">
    <property type="entry name" value="Multiheme_Cytochr_ET"/>
</dbReference>
<dbReference type="Proteomes" id="UP000317369">
    <property type="component" value="Chromosome"/>
</dbReference>
<dbReference type="PANTHER" id="PTHR35038:SF6">
    <property type="entry name" value="SURFACE LOCALIZED DECAHEME CYTOCHROME C LIPOPROTEIN"/>
    <property type="match status" value="1"/>
</dbReference>
<dbReference type="OrthoDB" id="9780421at2"/>
<gene>
    <name evidence="2" type="primary">hao1</name>
    <name evidence="2" type="ORF">KS4_29250</name>
</gene>
<dbReference type="Pfam" id="PF13447">
    <property type="entry name" value="Multi-haem_cyto"/>
    <property type="match status" value="1"/>
</dbReference>
<keyword evidence="1" id="KW-0732">Signal</keyword>
<keyword evidence="2" id="KW-0560">Oxidoreductase</keyword>
<dbReference type="GO" id="GO:0016491">
    <property type="term" value="F:oxidoreductase activity"/>
    <property type="evidence" value="ECO:0007669"/>
    <property type="project" value="UniProtKB-KW"/>
</dbReference>
<evidence type="ECO:0000313" key="3">
    <source>
        <dbReference type="Proteomes" id="UP000317369"/>
    </source>
</evidence>
<sequence length="410" mass="45589">MTFRAIFTAVIVASALLLVVLMVNSRRPEIEVAQPTVDLVRASGKCAECHSRETHAIVFEYSLSGHAKAKVNCLECHQALPGQQKMEHRGFIIANRLTSKNCSQCHAQQYDQFLRSRHAAPAWAAVKGPDDFTAEQILFAEKYHKGAVKRPANKLAALEGGPAIEVGCAKCHNIGKPNLDGSIGTCTACHARHASSVELARLPQTCGQCHMGPDHSQIEIYNESKHGVLFNQQRGIMDLKAKPGTLTTNDMPVPTCATCHMSGLNGLKSTHDTSERLSYWLFAPVSEKRPNYTLAQANMQDVCKQCHTAPYVERFYQEAESVVDATNVKIGKARDQMLKLKADGLLEHAPFSQEIDFVYFDMWHYFGRTAKHGAFMGGADFVQWHGNYELLHSQVMLDELAKKLEEEHEK</sequence>
<dbReference type="EC" id="1.7.2.6" evidence="2"/>
<dbReference type="AlphaFoldDB" id="A0A517YXA2"/>
<dbReference type="KEGG" id="pcor:KS4_29250"/>
<dbReference type="EMBL" id="CP036425">
    <property type="protein sequence ID" value="QDU34849.1"/>
    <property type="molecule type" value="Genomic_DNA"/>
</dbReference>
<reference evidence="2 3" key="1">
    <citation type="submission" date="2019-02" db="EMBL/GenBank/DDBJ databases">
        <title>Deep-cultivation of Planctomycetes and their phenomic and genomic characterization uncovers novel biology.</title>
        <authorList>
            <person name="Wiegand S."/>
            <person name="Jogler M."/>
            <person name="Boedeker C."/>
            <person name="Pinto D."/>
            <person name="Vollmers J."/>
            <person name="Rivas-Marin E."/>
            <person name="Kohn T."/>
            <person name="Peeters S.H."/>
            <person name="Heuer A."/>
            <person name="Rast P."/>
            <person name="Oberbeckmann S."/>
            <person name="Bunk B."/>
            <person name="Jeske O."/>
            <person name="Meyerdierks A."/>
            <person name="Storesund J.E."/>
            <person name="Kallscheuer N."/>
            <person name="Luecker S."/>
            <person name="Lage O.M."/>
            <person name="Pohl T."/>
            <person name="Merkel B.J."/>
            <person name="Hornburger P."/>
            <person name="Mueller R.-W."/>
            <person name="Bruemmer F."/>
            <person name="Labrenz M."/>
            <person name="Spormann A.M."/>
            <person name="Op den Camp H."/>
            <person name="Overmann J."/>
            <person name="Amann R."/>
            <person name="Jetten M.S.M."/>
            <person name="Mascher T."/>
            <person name="Medema M.H."/>
            <person name="Devos D.P."/>
            <person name="Kaster A.-K."/>
            <person name="Ovreas L."/>
            <person name="Rohde M."/>
            <person name="Galperin M.Y."/>
            <person name="Jogler C."/>
        </authorList>
    </citation>
    <scope>NUCLEOTIDE SEQUENCE [LARGE SCALE GENOMIC DNA]</scope>
    <source>
        <strain evidence="2 3">KS4</strain>
    </source>
</reference>
<evidence type="ECO:0000256" key="1">
    <source>
        <dbReference type="ARBA" id="ARBA00022729"/>
    </source>
</evidence>
<dbReference type="PANTHER" id="PTHR35038">
    <property type="entry name" value="DISSIMILATORY SULFITE REDUCTASE SIRA"/>
    <property type="match status" value="1"/>
</dbReference>
<organism evidence="2 3">
    <name type="scientific">Poriferisphaera corsica</name>
    <dbReference type="NCBI Taxonomy" id="2528020"/>
    <lineage>
        <taxon>Bacteria</taxon>
        <taxon>Pseudomonadati</taxon>
        <taxon>Planctomycetota</taxon>
        <taxon>Phycisphaerae</taxon>
        <taxon>Phycisphaerales</taxon>
        <taxon>Phycisphaeraceae</taxon>
        <taxon>Poriferisphaera</taxon>
    </lineage>
</organism>
<dbReference type="Gene3D" id="1.20.850.10">
    <property type="entry name" value="Hydroxylamine Oxidoreductase, Chain A, domain 2"/>
    <property type="match status" value="1"/>
</dbReference>
<dbReference type="SUPFAM" id="SSF48695">
    <property type="entry name" value="Multiheme cytochromes"/>
    <property type="match status" value="1"/>
</dbReference>
<protein>
    <submittedName>
        <fullName evidence="2">Hydroxylamine oxidoreductase</fullName>
        <ecNumber evidence="2">1.7.2.6</ecNumber>
    </submittedName>
</protein>
<dbReference type="InterPro" id="IPR036280">
    <property type="entry name" value="Multihaem_cyt_sf"/>
</dbReference>
<evidence type="ECO:0000313" key="2">
    <source>
        <dbReference type="EMBL" id="QDU34849.1"/>
    </source>
</evidence>
<accession>A0A517YXA2</accession>
<dbReference type="RefSeq" id="WP_145079267.1">
    <property type="nucleotide sequence ID" value="NZ_CP036425.1"/>
</dbReference>
<name>A0A517YXA2_9BACT</name>
<proteinExistence type="predicted"/>
<keyword evidence="3" id="KW-1185">Reference proteome</keyword>
<dbReference type="Gene3D" id="1.10.780.10">
    <property type="entry name" value="Hydroxylamine Oxidoreductase, Chain A, domain 1"/>
    <property type="match status" value="1"/>
</dbReference>